<proteinExistence type="predicted"/>
<evidence type="ECO:0000313" key="3">
    <source>
        <dbReference type="Proteomes" id="UP000276899"/>
    </source>
</evidence>
<dbReference type="RefSeq" id="WP_026427043.1">
    <property type="nucleotide sequence ID" value="NZ_CBCRWE010000114.1"/>
</dbReference>
<keyword evidence="3" id="KW-1185">Reference proteome</keyword>
<protein>
    <submittedName>
        <fullName evidence="2">Uncharacterized protein conserved in bacteria</fullName>
    </submittedName>
</protein>
<dbReference type="Pfam" id="PF05973">
    <property type="entry name" value="Gp49"/>
    <property type="match status" value="1"/>
</dbReference>
<dbReference type="AlphaFoldDB" id="A0A3S4TB05"/>
<accession>A0A3S4TB05</accession>
<reference evidence="2 3" key="1">
    <citation type="submission" date="2018-12" db="EMBL/GenBank/DDBJ databases">
        <authorList>
            <consortium name="Pathogen Informatics"/>
        </authorList>
    </citation>
    <scope>NUCLEOTIDE SEQUENCE [LARGE SCALE GENOMIC DNA]</scope>
    <source>
        <strain evidence="2 3">NCTC11923</strain>
    </source>
</reference>
<dbReference type="STRING" id="1278298.GCA_000428685_02029"/>
<dbReference type="EMBL" id="LR134363">
    <property type="protein sequence ID" value="VEG73718.1"/>
    <property type="molecule type" value="Genomic_DNA"/>
</dbReference>
<feature type="region of interest" description="Disordered" evidence="1">
    <location>
        <begin position="98"/>
        <end position="122"/>
    </location>
</feature>
<evidence type="ECO:0000313" key="2">
    <source>
        <dbReference type="EMBL" id="VEG73718.1"/>
    </source>
</evidence>
<dbReference type="KEGG" id="asla:NCTC11923_00327"/>
<gene>
    <name evidence="2" type="ORF">NCTC11923_00327</name>
</gene>
<feature type="compositionally biased region" description="Basic and acidic residues" evidence="1">
    <location>
        <begin position="103"/>
        <end position="122"/>
    </location>
</feature>
<evidence type="ECO:0000256" key="1">
    <source>
        <dbReference type="SAM" id="MobiDB-lite"/>
    </source>
</evidence>
<name>A0A3S4TB05_9ACTO</name>
<sequence length="122" mass="13970">MDVRWTVELSDEVLAWYQGLSPEGKAAVGRVLSRLEESGHMLGMPLSRQLGGGLRELRFTCEGVARRITYVLDPERHAVTLTTFRKQRRNERAQILRARRAQAAHEADRATAEEARRKEKRS</sequence>
<organism evidence="2 3">
    <name type="scientific">Actinomyces slackii</name>
    <dbReference type="NCBI Taxonomy" id="52774"/>
    <lineage>
        <taxon>Bacteria</taxon>
        <taxon>Bacillati</taxon>
        <taxon>Actinomycetota</taxon>
        <taxon>Actinomycetes</taxon>
        <taxon>Actinomycetales</taxon>
        <taxon>Actinomycetaceae</taxon>
        <taxon>Actinomyces</taxon>
    </lineage>
</organism>
<dbReference type="InterPro" id="IPR009241">
    <property type="entry name" value="HigB-like"/>
</dbReference>
<dbReference type="Proteomes" id="UP000276899">
    <property type="component" value="Chromosome"/>
</dbReference>